<dbReference type="Proteomes" id="UP001151752">
    <property type="component" value="Chromosome 4"/>
</dbReference>
<reference evidence="2" key="1">
    <citation type="submission" date="2022-11" db="EMBL/GenBank/DDBJ databases">
        <authorList>
            <person name="Hyden B.L."/>
            <person name="Feng K."/>
            <person name="Yates T."/>
            <person name="Jawdy S."/>
            <person name="Smart L.B."/>
            <person name="Muchero W."/>
        </authorList>
    </citation>
    <scope>NUCLEOTIDE SEQUENCE</scope>
    <source>
        <tissue evidence="2">Shoot tip</tissue>
    </source>
</reference>
<reference evidence="2" key="2">
    <citation type="journal article" date="2023" name="Int. J. Mol. Sci.">
        <title>De Novo Assembly and Annotation of 11 Diverse Shrub Willow (Salix) Genomes Reveals Novel Gene Organization in Sex-Linked Regions.</title>
        <authorList>
            <person name="Hyden B."/>
            <person name="Feng K."/>
            <person name="Yates T.B."/>
            <person name="Jawdy S."/>
            <person name="Cereghino C."/>
            <person name="Smart L.B."/>
            <person name="Muchero W."/>
        </authorList>
    </citation>
    <scope>NUCLEOTIDE SEQUENCE</scope>
    <source>
        <tissue evidence="2">Shoot tip</tissue>
    </source>
</reference>
<proteinExistence type="predicted"/>
<dbReference type="AlphaFoldDB" id="A0A9Q0ZLV9"/>
<feature type="region of interest" description="Disordered" evidence="1">
    <location>
        <begin position="45"/>
        <end position="131"/>
    </location>
</feature>
<gene>
    <name evidence="2" type="ORF">OIU74_003966</name>
</gene>
<keyword evidence="3" id="KW-1185">Reference proteome</keyword>
<feature type="compositionally biased region" description="Basic residues" evidence="1">
    <location>
        <begin position="121"/>
        <end position="131"/>
    </location>
</feature>
<comment type="caution">
    <text evidence="2">The sequence shown here is derived from an EMBL/GenBank/DDBJ whole genome shotgun (WGS) entry which is preliminary data.</text>
</comment>
<evidence type="ECO:0000313" key="2">
    <source>
        <dbReference type="EMBL" id="KAJ6739107.1"/>
    </source>
</evidence>
<protein>
    <submittedName>
        <fullName evidence="2">Uncharacterized protein</fullName>
    </submittedName>
</protein>
<name>A0A9Q0ZLV9_9ROSI</name>
<organism evidence="2 3">
    <name type="scientific">Salix koriyanagi</name>
    <dbReference type="NCBI Taxonomy" id="2511006"/>
    <lineage>
        <taxon>Eukaryota</taxon>
        <taxon>Viridiplantae</taxon>
        <taxon>Streptophyta</taxon>
        <taxon>Embryophyta</taxon>
        <taxon>Tracheophyta</taxon>
        <taxon>Spermatophyta</taxon>
        <taxon>Magnoliopsida</taxon>
        <taxon>eudicotyledons</taxon>
        <taxon>Gunneridae</taxon>
        <taxon>Pentapetalae</taxon>
        <taxon>rosids</taxon>
        <taxon>fabids</taxon>
        <taxon>Malpighiales</taxon>
        <taxon>Salicaceae</taxon>
        <taxon>Saliceae</taxon>
        <taxon>Salix</taxon>
    </lineage>
</organism>
<sequence length="131" mass="14457">MDVNFIEEVAADSSKKTLLSPQQHVEPTLHDIDVKFVEEAVADSSKKTLSLDPVTPSHIPPSRAYADTPSQSQAAAKHQRFEDETSLKSSATDATAETPDIFPLLDDNASTMSKDKDLPKKRQCRFKSKND</sequence>
<dbReference type="EMBL" id="JAPFFM010000010">
    <property type="protein sequence ID" value="KAJ6739107.1"/>
    <property type="molecule type" value="Genomic_DNA"/>
</dbReference>
<evidence type="ECO:0000313" key="3">
    <source>
        <dbReference type="Proteomes" id="UP001151752"/>
    </source>
</evidence>
<accession>A0A9Q0ZLV9</accession>
<evidence type="ECO:0000256" key="1">
    <source>
        <dbReference type="SAM" id="MobiDB-lite"/>
    </source>
</evidence>